<gene>
    <name evidence="5" type="ORF">FN976_16115</name>
</gene>
<dbReference type="Pfam" id="PF12852">
    <property type="entry name" value="Cupin_6"/>
    <property type="match status" value="1"/>
</dbReference>
<dbReference type="InterPro" id="IPR011051">
    <property type="entry name" value="RmlC_Cupin_sf"/>
</dbReference>
<evidence type="ECO:0000256" key="2">
    <source>
        <dbReference type="ARBA" id="ARBA00023125"/>
    </source>
</evidence>
<dbReference type="Pfam" id="PF12833">
    <property type="entry name" value="HTH_18"/>
    <property type="match status" value="1"/>
</dbReference>
<feature type="domain" description="HTH araC/xylS-type" evidence="4">
    <location>
        <begin position="175"/>
        <end position="271"/>
    </location>
</feature>
<keyword evidence="6" id="KW-1185">Reference proteome</keyword>
<dbReference type="Gene3D" id="1.10.10.60">
    <property type="entry name" value="Homeodomain-like"/>
    <property type="match status" value="1"/>
</dbReference>
<proteinExistence type="predicted"/>
<comment type="caution">
    <text evidence="5">The sequence shown here is derived from an EMBL/GenBank/DDBJ whole genome shotgun (WGS) entry which is preliminary data.</text>
</comment>
<accession>A0A562ZQ63</accession>
<evidence type="ECO:0000313" key="5">
    <source>
        <dbReference type="EMBL" id="TWO70501.1"/>
    </source>
</evidence>
<name>A0A562ZQ63_9BURK</name>
<organism evidence="5 6">
    <name type="scientific">Caenimonas sedimenti</name>
    <dbReference type="NCBI Taxonomy" id="2596921"/>
    <lineage>
        <taxon>Bacteria</taxon>
        <taxon>Pseudomonadati</taxon>
        <taxon>Pseudomonadota</taxon>
        <taxon>Betaproteobacteria</taxon>
        <taxon>Burkholderiales</taxon>
        <taxon>Comamonadaceae</taxon>
        <taxon>Caenimonas</taxon>
    </lineage>
</organism>
<evidence type="ECO:0000256" key="1">
    <source>
        <dbReference type="ARBA" id="ARBA00023015"/>
    </source>
</evidence>
<dbReference type="RefSeq" id="WP_145894057.1">
    <property type="nucleotide sequence ID" value="NZ_VOBQ01000012.1"/>
</dbReference>
<dbReference type="InterPro" id="IPR032783">
    <property type="entry name" value="AraC_lig"/>
</dbReference>
<dbReference type="EMBL" id="VOBQ01000012">
    <property type="protein sequence ID" value="TWO70501.1"/>
    <property type="molecule type" value="Genomic_DNA"/>
</dbReference>
<keyword evidence="2" id="KW-0238">DNA-binding</keyword>
<evidence type="ECO:0000256" key="3">
    <source>
        <dbReference type="ARBA" id="ARBA00023163"/>
    </source>
</evidence>
<dbReference type="InterPro" id="IPR050204">
    <property type="entry name" value="AraC_XylS_family_regulators"/>
</dbReference>
<dbReference type="SUPFAM" id="SSF46689">
    <property type="entry name" value="Homeodomain-like"/>
    <property type="match status" value="2"/>
</dbReference>
<evidence type="ECO:0000259" key="4">
    <source>
        <dbReference type="PROSITE" id="PS01124"/>
    </source>
</evidence>
<dbReference type="Proteomes" id="UP000318199">
    <property type="component" value="Unassembled WGS sequence"/>
</dbReference>
<dbReference type="SMART" id="SM00342">
    <property type="entry name" value="HTH_ARAC"/>
    <property type="match status" value="1"/>
</dbReference>
<evidence type="ECO:0000313" key="6">
    <source>
        <dbReference type="Proteomes" id="UP000318199"/>
    </source>
</evidence>
<keyword evidence="3" id="KW-0804">Transcription</keyword>
<reference evidence="5 6" key="1">
    <citation type="submission" date="2019-07" db="EMBL/GenBank/DDBJ databases">
        <title>Caenimonas sedimenti sp. nov., isolated from activated sludge.</title>
        <authorList>
            <person name="Xu J."/>
        </authorList>
    </citation>
    <scope>NUCLEOTIDE SEQUENCE [LARGE SCALE GENOMIC DNA]</scope>
    <source>
        <strain evidence="5 6">HX-9-20</strain>
    </source>
</reference>
<dbReference type="PROSITE" id="PS01124">
    <property type="entry name" value="HTH_ARAC_FAMILY_2"/>
    <property type="match status" value="1"/>
</dbReference>
<dbReference type="GO" id="GO:0043565">
    <property type="term" value="F:sequence-specific DNA binding"/>
    <property type="evidence" value="ECO:0007669"/>
    <property type="project" value="InterPro"/>
</dbReference>
<dbReference type="SUPFAM" id="SSF51182">
    <property type="entry name" value="RmlC-like cupins"/>
    <property type="match status" value="1"/>
</dbReference>
<keyword evidence="1" id="KW-0805">Transcription regulation</keyword>
<dbReference type="InterPro" id="IPR018060">
    <property type="entry name" value="HTH_AraC"/>
</dbReference>
<sequence>MDPFDDLIFDSLGLQAEVVFVGTRCTQDNLLRNYRTGALHFVREGRAEVLTPGGEPLIIDQPSLVFFPQACAHWVRAVDDRGFDLVCAFTQFGERFQQAVSLALPEVVVLPLARLDAIRHTLEALFAEAASSAPGSKHLADRLCEVVLGYVTRHAAQAGQCRSGVLAGAADPRIASALQVIHANYATGLDVEALARQAGMSRSRFVERFKALVGRSPHNYLVNYRMGQAQRLLERRLPVKAVAGRVGYATASAFVRQFKEVVGTSPAAWAK</sequence>
<dbReference type="PANTHER" id="PTHR46796:SF7">
    <property type="entry name" value="ARAC FAMILY TRANSCRIPTIONAL REGULATOR"/>
    <property type="match status" value="1"/>
</dbReference>
<dbReference type="OrthoDB" id="9789899at2"/>
<protein>
    <submittedName>
        <fullName evidence="5">AraC family transcriptional regulator</fullName>
    </submittedName>
</protein>
<dbReference type="AlphaFoldDB" id="A0A562ZQ63"/>
<dbReference type="PANTHER" id="PTHR46796">
    <property type="entry name" value="HTH-TYPE TRANSCRIPTIONAL ACTIVATOR RHAS-RELATED"/>
    <property type="match status" value="1"/>
</dbReference>
<dbReference type="InterPro" id="IPR009057">
    <property type="entry name" value="Homeodomain-like_sf"/>
</dbReference>
<dbReference type="GO" id="GO:0003700">
    <property type="term" value="F:DNA-binding transcription factor activity"/>
    <property type="evidence" value="ECO:0007669"/>
    <property type="project" value="InterPro"/>
</dbReference>